<gene>
    <name evidence="2" type="ORF">QWY81_14815</name>
</gene>
<protein>
    <submittedName>
        <fullName evidence="2">Transposase</fullName>
    </submittedName>
</protein>
<dbReference type="SUPFAM" id="SSF143422">
    <property type="entry name" value="Transposase IS200-like"/>
    <property type="match status" value="1"/>
</dbReference>
<organism evidence="2 3">
    <name type="scientific">Polaribacter sejongensis</name>
    <dbReference type="NCBI Taxonomy" id="985043"/>
    <lineage>
        <taxon>Bacteria</taxon>
        <taxon>Pseudomonadati</taxon>
        <taxon>Bacteroidota</taxon>
        <taxon>Flavobacteriia</taxon>
        <taxon>Flavobacteriales</taxon>
        <taxon>Flavobacteriaceae</taxon>
    </lineage>
</organism>
<dbReference type="GO" id="GO:0003677">
    <property type="term" value="F:DNA binding"/>
    <property type="evidence" value="ECO:0007669"/>
    <property type="project" value="InterPro"/>
</dbReference>
<name>A0AAJ1QZ97_9FLAO</name>
<accession>A0AAJ1QZ97</accession>
<comment type="caution">
    <text evidence="2">The sequence shown here is derived from an EMBL/GenBank/DDBJ whole genome shotgun (WGS) entry which is preliminary data.</text>
</comment>
<dbReference type="InterPro" id="IPR036515">
    <property type="entry name" value="Transposase_17_sf"/>
</dbReference>
<dbReference type="EMBL" id="JAUFQH010000014">
    <property type="protein sequence ID" value="MDN3620735.1"/>
    <property type="molecule type" value="Genomic_DNA"/>
</dbReference>
<sequence length="194" mass="23448">MEKYDVLEPDHFYHIYNRGNNKENLFVEDSNYSHFLNLIKKHISPIADVYAYCLLKNHFHLLIKIKSREELSSINKINLEKLSQPFSNLFNAYTKAINKKYNREGSLFKVRFKRNRIKDLKYLRNVILYIHLNPLKHGFTDNYQEYLYSSYKSILSSKPTILKREEVIEFFDDKDNFIHVHKENEQSDNFEEIE</sequence>
<dbReference type="AlphaFoldDB" id="A0AAJ1QZ97"/>
<dbReference type="GO" id="GO:0006313">
    <property type="term" value="P:DNA transposition"/>
    <property type="evidence" value="ECO:0007669"/>
    <property type="project" value="InterPro"/>
</dbReference>
<dbReference type="InterPro" id="IPR002686">
    <property type="entry name" value="Transposase_17"/>
</dbReference>
<dbReference type="PANTHER" id="PTHR34322:SF2">
    <property type="entry name" value="TRANSPOSASE IS200-LIKE DOMAIN-CONTAINING PROTEIN"/>
    <property type="match status" value="1"/>
</dbReference>
<dbReference type="Proteomes" id="UP001228636">
    <property type="component" value="Unassembled WGS sequence"/>
</dbReference>
<dbReference type="RefSeq" id="WP_165730665.1">
    <property type="nucleotide sequence ID" value="NZ_CP103460.1"/>
</dbReference>
<proteinExistence type="predicted"/>
<reference evidence="2 3" key="1">
    <citation type="journal article" date="2014" name="Int. J. Syst. Evol. Microbiol.">
        <title>Complete genome sequence of Corynebacterium casei LMG S-19264T (=DSM 44701T), isolated from a smear-ripened cheese.</title>
        <authorList>
            <consortium name="US DOE Joint Genome Institute (JGI-PGF)"/>
            <person name="Walter F."/>
            <person name="Albersmeier A."/>
            <person name="Kalinowski J."/>
            <person name="Ruckert C."/>
        </authorList>
    </citation>
    <scope>NUCLEOTIDE SEQUENCE [LARGE SCALE GENOMIC DNA]</scope>
    <source>
        <strain evidence="2 3">CECT 8670</strain>
    </source>
</reference>
<feature type="domain" description="Transposase IS200-like" evidence="1">
    <location>
        <begin position="8"/>
        <end position="133"/>
    </location>
</feature>
<evidence type="ECO:0000313" key="2">
    <source>
        <dbReference type="EMBL" id="MDN3620735.1"/>
    </source>
</evidence>
<dbReference type="SMART" id="SM01321">
    <property type="entry name" value="Y1_Tnp"/>
    <property type="match status" value="1"/>
</dbReference>
<dbReference type="GO" id="GO:0004803">
    <property type="term" value="F:transposase activity"/>
    <property type="evidence" value="ECO:0007669"/>
    <property type="project" value="InterPro"/>
</dbReference>
<dbReference type="PANTHER" id="PTHR34322">
    <property type="entry name" value="TRANSPOSASE, Y1_TNP DOMAIN-CONTAINING"/>
    <property type="match status" value="1"/>
</dbReference>
<dbReference type="Gene3D" id="3.30.70.1290">
    <property type="entry name" value="Transposase IS200-like"/>
    <property type="match status" value="1"/>
</dbReference>
<evidence type="ECO:0000313" key="3">
    <source>
        <dbReference type="Proteomes" id="UP001228636"/>
    </source>
</evidence>
<evidence type="ECO:0000259" key="1">
    <source>
        <dbReference type="SMART" id="SM01321"/>
    </source>
</evidence>